<evidence type="ECO:0008006" key="4">
    <source>
        <dbReference type="Google" id="ProtNLM"/>
    </source>
</evidence>
<feature type="transmembrane region" description="Helical" evidence="1">
    <location>
        <begin position="229"/>
        <end position="252"/>
    </location>
</feature>
<keyword evidence="1" id="KW-1133">Transmembrane helix</keyword>
<evidence type="ECO:0000313" key="2">
    <source>
        <dbReference type="EMBL" id="MFD3264004.1"/>
    </source>
</evidence>
<feature type="transmembrane region" description="Helical" evidence="1">
    <location>
        <begin position="282"/>
        <end position="305"/>
    </location>
</feature>
<reference evidence="2 3" key="1">
    <citation type="submission" date="2022-09" db="EMBL/GenBank/DDBJ databases">
        <title>New species of Phenylobacterium.</title>
        <authorList>
            <person name="Mieszkin S."/>
        </authorList>
    </citation>
    <scope>NUCLEOTIDE SEQUENCE [LARGE SCALE GENOMIC DNA]</scope>
    <source>
        <strain evidence="2 3">HK31-G</strain>
    </source>
</reference>
<protein>
    <recommendedName>
        <fullName evidence="4">MFS transporter</fullName>
    </recommendedName>
</protein>
<dbReference type="Proteomes" id="UP001598130">
    <property type="component" value="Unassembled WGS sequence"/>
</dbReference>
<evidence type="ECO:0000256" key="1">
    <source>
        <dbReference type="SAM" id="Phobius"/>
    </source>
</evidence>
<accession>A0ABW6CMI4</accession>
<sequence length="470" mass="51017">MARESKRTLIDRLFRAKHDYLPGTTIFRDVNVELIAEEMKLEALGERDGRAEVPSSTSNRATAAENEILGRFRSYWDEAVQGARAAHESYSTRAASLTSATDLETLVGEPHSIVSQLEQSARSRLDTLKASFEQHRDASRALESFKTREGLDRPPKQPKSFGVRILILVVAAAIELAINIGTFAAGDEFGLAGAALKVIAVPLLNIGGVFFLVFMIGRQITRQNVSAKVIGLAGLGLAFGWAFFLNLAVAHWRDSLGLAFSADAGKMALDRVLHATFELNDITSWVLFAAGFAAAILGAIDAFIWHDPHPGFTSHFNAKVSAAAAFEAERDDALYQLDEIADDAIARLKDALKRAETNASRRPELAQRAAALAEDLKVYEATLGAAAEDLITRYREANQRARTSPSPVRFDAPVALKLSTVSLPPIPPSINANEVDGLLSDAIRRIATARDEAADKLPTLSEWSSKEPTT</sequence>
<evidence type="ECO:0000313" key="3">
    <source>
        <dbReference type="Proteomes" id="UP001598130"/>
    </source>
</evidence>
<gene>
    <name evidence="2" type="ORF">OCL97_08530</name>
</gene>
<feature type="transmembrane region" description="Helical" evidence="1">
    <location>
        <begin position="191"/>
        <end position="217"/>
    </location>
</feature>
<feature type="transmembrane region" description="Helical" evidence="1">
    <location>
        <begin position="161"/>
        <end position="185"/>
    </location>
</feature>
<proteinExistence type="predicted"/>
<dbReference type="RefSeq" id="WP_377369346.1">
    <property type="nucleotide sequence ID" value="NZ_JAOTJD010000013.1"/>
</dbReference>
<name>A0ABW6CMI4_9CAUL</name>
<organism evidence="2 3">
    <name type="scientific">Phenylobacterium ferrooxidans</name>
    <dbReference type="NCBI Taxonomy" id="2982689"/>
    <lineage>
        <taxon>Bacteria</taxon>
        <taxon>Pseudomonadati</taxon>
        <taxon>Pseudomonadota</taxon>
        <taxon>Alphaproteobacteria</taxon>
        <taxon>Caulobacterales</taxon>
        <taxon>Caulobacteraceae</taxon>
        <taxon>Phenylobacterium</taxon>
    </lineage>
</organism>
<keyword evidence="1" id="KW-0812">Transmembrane</keyword>
<keyword evidence="1" id="KW-0472">Membrane</keyword>
<dbReference type="EMBL" id="JAOTJD010000013">
    <property type="protein sequence ID" value="MFD3264004.1"/>
    <property type="molecule type" value="Genomic_DNA"/>
</dbReference>
<comment type="caution">
    <text evidence="2">The sequence shown here is derived from an EMBL/GenBank/DDBJ whole genome shotgun (WGS) entry which is preliminary data.</text>
</comment>
<keyword evidence="3" id="KW-1185">Reference proteome</keyword>